<reference evidence="2" key="1">
    <citation type="submission" date="2023-03" db="EMBL/GenBank/DDBJ databases">
        <title>Massive genome expansion in bonnet fungi (Mycena s.s.) driven by repeated elements and novel gene families across ecological guilds.</title>
        <authorList>
            <consortium name="Lawrence Berkeley National Laboratory"/>
            <person name="Harder C.B."/>
            <person name="Miyauchi S."/>
            <person name="Viragh M."/>
            <person name="Kuo A."/>
            <person name="Thoen E."/>
            <person name="Andreopoulos B."/>
            <person name="Lu D."/>
            <person name="Skrede I."/>
            <person name="Drula E."/>
            <person name="Henrissat B."/>
            <person name="Morin E."/>
            <person name="Kohler A."/>
            <person name="Barry K."/>
            <person name="LaButti K."/>
            <person name="Morin E."/>
            <person name="Salamov A."/>
            <person name="Lipzen A."/>
            <person name="Mereny Z."/>
            <person name="Hegedus B."/>
            <person name="Baldrian P."/>
            <person name="Stursova M."/>
            <person name="Weitz H."/>
            <person name="Taylor A."/>
            <person name="Grigoriev I.V."/>
            <person name="Nagy L.G."/>
            <person name="Martin F."/>
            <person name="Kauserud H."/>
        </authorList>
    </citation>
    <scope>NUCLEOTIDE SEQUENCE</scope>
    <source>
        <strain evidence="2">9284</strain>
    </source>
</reference>
<name>A0AAD7F9P5_9AGAR</name>
<evidence type="ECO:0000313" key="2">
    <source>
        <dbReference type="EMBL" id="KAJ7606849.1"/>
    </source>
</evidence>
<dbReference type="SUPFAM" id="SSF52540">
    <property type="entry name" value="P-loop containing nucleoside triphosphate hydrolases"/>
    <property type="match status" value="1"/>
</dbReference>
<dbReference type="InterPro" id="IPR003593">
    <property type="entry name" value="AAA+_ATPase"/>
</dbReference>
<keyword evidence="3" id="KW-1185">Reference proteome</keyword>
<comment type="caution">
    <text evidence="2">The sequence shown here is derived from an EMBL/GenBank/DDBJ whole genome shotgun (WGS) entry which is preliminary data.</text>
</comment>
<dbReference type="PANTHER" id="PTHR46411">
    <property type="entry name" value="FAMILY ATPASE, PUTATIVE-RELATED"/>
    <property type="match status" value="1"/>
</dbReference>
<protein>
    <submittedName>
        <fullName evidence="2">P-loop containing nucleoside triphosphate hydrolase protein</fullName>
    </submittedName>
</protein>
<sequence length="572" mass="65575">MNPLVEEASKPVSHSRILRYDEYFDLRTFAKTLRKTAKPAKKINSKKTVLVVRRIIDEKGQHSGTEVDIKSTALCQLLLSINAEVEGGTLTVNNPTMLSKELFHCRPGLLKRLEEEQARSDINEDLINDISTALQFVEEDYSATLGDLNLLAHNEISYELLWVVFQPNALVYRYHPHTEQDQLLLLRTLEYKRRPNGSYYVELACDCINDDGTAFGLAREIIEIDAFRGARRIQDLIAFPLSHHTRNEQIRAMALERGKKFIGLKKHSYHEISGPAMREKMNEAWEYRQFKFSTRGRVMIDPVAFRLFEPNCTYNFRVHRRLERDRLTDQQHMICTPIALGFCFGVKMWGGFALDRLEDIAWSEEAFQELVLGPKQKKLIHSLFKSHSARAAVFDDIVKGKGKGLIGLFCGSPGTGKTLTAEALAEMTHRPLYSVSAGELGTEPKELDEKLTLILEIAQTWNAVLLLDESEVFLQRRSSGDVTRNALVSIFLRQLEYYQGIMILTTNLIEQCDDAFESRIHFSIRYPDLGVDSRKEIWQKFFKKVLKNSTDISSQDLDRLAKIPMNGRQVRV</sequence>
<dbReference type="PANTHER" id="PTHR46411:SF2">
    <property type="entry name" value="AAA+ ATPASE DOMAIN-CONTAINING PROTEIN"/>
    <property type="match status" value="1"/>
</dbReference>
<gene>
    <name evidence="2" type="ORF">FB45DRAFT_949293</name>
</gene>
<dbReference type="Pfam" id="PF22942">
    <property type="entry name" value="DUF7025"/>
    <property type="match status" value="1"/>
</dbReference>
<dbReference type="InterPro" id="IPR027417">
    <property type="entry name" value="P-loop_NTPase"/>
</dbReference>
<dbReference type="AlphaFoldDB" id="A0AAD7F9P5"/>
<feature type="domain" description="AAA+ ATPase" evidence="1">
    <location>
        <begin position="403"/>
        <end position="530"/>
    </location>
</feature>
<dbReference type="InterPro" id="IPR054289">
    <property type="entry name" value="DUF7025"/>
</dbReference>
<accession>A0AAD7F9P5</accession>
<dbReference type="EMBL" id="JARKIF010000054">
    <property type="protein sequence ID" value="KAJ7606849.1"/>
    <property type="molecule type" value="Genomic_DNA"/>
</dbReference>
<dbReference type="Proteomes" id="UP001221142">
    <property type="component" value="Unassembled WGS sequence"/>
</dbReference>
<evidence type="ECO:0000259" key="1">
    <source>
        <dbReference type="SMART" id="SM00382"/>
    </source>
</evidence>
<proteinExistence type="predicted"/>
<dbReference type="Gene3D" id="3.40.50.300">
    <property type="entry name" value="P-loop containing nucleotide triphosphate hydrolases"/>
    <property type="match status" value="1"/>
</dbReference>
<dbReference type="InterPro" id="IPR003959">
    <property type="entry name" value="ATPase_AAA_core"/>
</dbReference>
<dbReference type="CDD" id="cd19481">
    <property type="entry name" value="RecA-like_protease"/>
    <property type="match status" value="1"/>
</dbReference>
<organism evidence="2 3">
    <name type="scientific">Roridomyces roridus</name>
    <dbReference type="NCBI Taxonomy" id="1738132"/>
    <lineage>
        <taxon>Eukaryota</taxon>
        <taxon>Fungi</taxon>
        <taxon>Dikarya</taxon>
        <taxon>Basidiomycota</taxon>
        <taxon>Agaricomycotina</taxon>
        <taxon>Agaricomycetes</taxon>
        <taxon>Agaricomycetidae</taxon>
        <taxon>Agaricales</taxon>
        <taxon>Marasmiineae</taxon>
        <taxon>Mycenaceae</taxon>
        <taxon>Roridomyces</taxon>
    </lineage>
</organism>
<dbReference type="GO" id="GO:0005524">
    <property type="term" value="F:ATP binding"/>
    <property type="evidence" value="ECO:0007669"/>
    <property type="project" value="InterPro"/>
</dbReference>
<keyword evidence="2" id="KW-0378">Hydrolase</keyword>
<dbReference type="SMART" id="SM00382">
    <property type="entry name" value="AAA"/>
    <property type="match status" value="1"/>
</dbReference>
<dbReference type="Pfam" id="PF00004">
    <property type="entry name" value="AAA"/>
    <property type="match status" value="1"/>
</dbReference>
<evidence type="ECO:0000313" key="3">
    <source>
        <dbReference type="Proteomes" id="UP001221142"/>
    </source>
</evidence>
<dbReference type="GO" id="GO:0016887">
    <property type="term" value="F:ATP hydrolysis activity"/>
    <property type="evidence" value="ECO:0007669"/>
    <property type="project" value="InterPro"/>
</dbReference>